<gene>
    <name evidence="2" type="ORF">ASPTUDRAFT_28804</name>
</gene>
<keyword evidence="1" id="KW-0472">Membrane</keyword>
<evidence type="ECO:0000313" key="2">
    <source>
        <dbReference type="EMBL" id="OJI85107.1"/>
    </source>
</evidence>
<feature type="transmembrane region" description="Helical" evidence="1">
    <location>
        <begin position="75"/>
        <end position="93"/>
    </location>
</feature>
<evidence type="ECO:0000256" key="1">
    <source>
        <dbReference type="SAM" id="Phobius"/>
    </source>
</evidence>
<dbReference type="VEuPathDB" id="FungiDB:ASPTUDRAFT_28804"/>
<keyword evidence="1" id="KW-0812">Transmembrane</keyword>
<keyword evidence="3" id="KW-1185">Reference proteome</keyword>
<name>A0A1L9N6W4_ASPTC</name>
<reference evidence="3" key="1">
    <citation type="journal article" date="2017" name="Genome Biol.">
        <title>Comparative genomics reveals high biological diversity and specific adaptations in the industrially and medically important fungal genus Aspergillus.</title>
        <authorList>
            <person name="de Vries R.P."/>
            <person name="Riley R."/>
            <person name="Wiebenga A."/>
            <person name="Aguilar-Osorio G."/>
            <person name="Amillis S."/>
            <person name="Uchima C.A."/>
            <person name="Anderluh G."/>
            <person name="Asadollahi M."/>
            <person name="Askin M."/>
            <person name="Barry K."/>
            <person name="Battaglia E."/>
            <person name="Bayram O."/>
            <person name="Benocci T."/>
            <person name="Braus-Stromeyer S.A."/>
            <person name="Caldana C."/>
            <person name="Canovas D."/>
            <person name="Cerqueira G.C."/>
            <person name="Chen F."/>
            <person name="Chen W."/>
            <person name="Choi C."/>
            <person name="Clum A."/>
            <person name="Dos Santos R.A."/>
            <person name="Damasio A.R."/>
            <person name="Diallinas G."/>
            <person name="Emri T."/>
            <person name="Fekete E."/>
            <person name="Flipphi M."/>
            <person name="Freyberg S."/>
            <person name="Gallo A."/>
            <person name="Gournas C."/>
            <person name="Habgood R."/>
            <person name="Hainaut M."/>
            <person name="Harispe M.L."/>
            <person name="Henrissat B."/>
            <person name="Hilden K.S."/>
            <person name="Hope R."/>
            <person name="Hossain A."/>
            <person name="Karabika E."/>
            <person name="Karaffa L."/>
            <person name="Karanyi Z."/>
            <person name="Krasevec N."/>
            <person name="Kuo A."/>
            <person name="Kusch H."/>
            <person name="LaButti K."/>
            <person name="Lagendijk E.L."/>
            <person name="Lapidus A."/>
            <person name="Levasseur A."/>
            <person name="Lindquist E."/>
            <person name="Lipzen A."/>
            <person name="Logrieco A.F."/>
            <person name="MacCabe A."/>
            <person name="Maekelae M.R."/>
            <person name="Malavazi I."/>
            <person name="Melin P."/>
            <person name="Meyer V."/>
            <person name="Mielnichuk N."/>
            <person name="Miskei M."/>
            <person name="Molnar A.P."/>
            <person name="Mule G."/>
            <person name="Ngan C.Y."/>
            <person name="Orejas M."/>
            <person name="Orosz E."/>
            <person name="Ouedraogo J.P."/>
            <person name="Overkamp K.M."/>
            <person name="Park H.-S."/>
            <person name="Perrone G."/>
            <person name="Piumi F."/>
            <person name="Punt P.J."/>
            <person name="Ram A.F."/>
            <person name="Ramon A."/>
            <person name="Rauscher S."/>
            <person name="Record E."/>
            <person name="Riano-Pachon D.M."/>
            <person name="Robert V."/>
            <person name="Roehrig J."/>
            <person name="Ruller R."/>
            <person name="Salamov A."/>
            <person name="Salih N.S."/>
            <person name="Samson R.A."/>
            <person name="Sandor E."/>
            <person name="Sanguinetti M."/>
            <person name="Schuetze T."/>
            <person name="Sepcic K."/>
            <person name="Shelest E."/>
            <person name="Sherlock G."/>
            <person name="Sophianopoulou V."/>
            <person name="Squina F.M."/>
            <person name="Sun H."/>
            <person name="Susca A."/>
            <person name="Todd R.B."/>
            <person name="Tsang A."/>
            <person name="Unkles S.E."/>
            <person name="van de Wiele N."/>
            <person name="van Rossen-Uffink D."/>
            <person name="Oliveira J.V."/>
            <person name="Vesth T.C."/>
            <person name="Visser J."/>
            <person name="Yu J.-H."/>
            <person name="Zhou M."/>
            <person name="Andersen M.R."/>
            <person name="Archer D.B."/>
            <person name="Baker S.E."/>
            <person name="Benoit I."/>
            <person name="Brakhage A.A."/>
            <person name="Braus G.H."/>
            <person name="Fischer R."/>
            <person name="Frisvad J.C."/>
            <person name="Goldman G.H."/>
            <person name="Houbraken J."/>
            <person name="Oakley B."/>
            <person name="Pocsi I."/>
            <person name="Scazzocchio C."/>
            <person name="Seiboth B."/>
            <person name="vanKuyk P.A."/>
            <person name="Wortman J."/>
            <person name="Dyer P.S."/>
            <person name="Grigoriev I.V."/>
        </authorList>
    </citation>
    <scope>NUCLEOTIDE SEQUENCE [LARGE SCALE GENOMIC DNA]</scope>
    <source>
        <strain evidence="3">CBS 134.48</strain>
    </source>
</reference>
<keyword evidence="1" id="KW-1133">Transmembrane helix</keyword>
<proteinExistence type="predicted"/>
<evidence type="ECO:0000313" key="3">
    <source>
        <dbReference type="Proteomes" id="UP000184304"/>
    </source>
</evidence>
<feature type="transmembrane region" description="Helical" evidence="1">
    <location>
        <begin position="36"/>
        <end position="55"/>
    </location>
</feature>
<dbReference type="EMBL" id="KV878198">
    <property type="protein sequence ID" value="OJI85107.1"/>
    <property type="molecule type" value="Genomic_DNA"/>
</dbReference>
<organism evidence="2 3">
    <name type="scientific">Aspergillus tubingensis (strain CBS 134.48)</name>
    <dbReference type="NCBI Taxonomy" id="767770"/>
    <lineage>
        <taxon>Eukaryota</taxon>
        <taxon>Fungi</taxon>
        <taxon>Dikarya</taxon>
        <taxon>Ascomycota</taxon>
        <taxon>Pezizomycotina</taxon>
        <taxon>Eurotiomycetes</taxon>
        <taxon>Eurotiomycetidae</taxon>
        <taxon>Eurotiales</taxon>
        <taxon>Aspergillaceae</taxon>
        <taxon>Aspergillus</taxon>
        <taxon>Aspergillus subgen. Circumdati</taxon>
    </lineage>
</organism>
<dbReference type="Proteomes" id="UP000184304">
    <property type="component" value="Unassembled WGS sequence"/>
</dbReference>
<dbReference type="AlphaFoldDB" id="A0A1L9N6W4"/>
<accession>A0A1L9N6W4</accession>
<protein>
    <submittedName>
        <fullName evidence="2">Uncharacterized protein</fullName>
    </submittedName>
</protein>
<sequence>MFAFVFPQYLSEMWNMAAARTVTAADRSAMDRALNIYQGNMPYYILLTIWYNGMYPGPEMPMQGGSPVFAVRNYWAIYQAVWLINASLGFYVLGGDAARVNHQCWSELERSLNVLFLSTRLIPMHGLLLLY</sequence>